<name>A0A6J3M660_9PEZI</name>
<dbReference type="RefSeq" id="XP_033460551.1">
    <property type="nucleotide sequence ID" value="XM_033599582.1"/>
</dbReference>
<protein>
    <submittedName>
        <fullName evidence="2">Uncharacterized protein</fullName>
    </submittedName>
</protein>
<keyword evidence="1" id="KW-1185">Reference proteome</keyword>
<dbReference type="AlphaFoldDB" id="A0A6J3M660"/>
<evidence type="ECO:0000313" key="1">
    <source>
        <dbReference type="Proteomes" id="UP000504637"/>
    </source>
</evidence>
<proteinExistence type="predicted"/>
<sequence>MITHITLSYRKWTVVAAVVRHGGGPRDPSNLDFDCRDFRHDKIQRNLLRPSDSDSGFLRSENGVVPVNEDLAHTSVQRSHYSDECGVPQPHITHDRCYAVITAQKATSARAGGRNHRARCKTHYTLCEPSRLLDKVWRHVPNSASRHSETRCRPPPL</sequence>
<accession>A0A6J3M660</accession>
<reference evidence="2" key="1">
    <citation type="submission" date="2020-01" db="EMBL/GenBank/DDBJ databases">
        <authorList>
            <consortium name="DOE Joint Genome Institute"/>
            <person name="Haridas S."/>
            <person name="Albert R."/>
            <person name="Binder M."/>
            <person name="Bloem J."/>
            <person name="Labutti K."/>
            <person name="Salamov A."/>
            <person name="Andreopoulos B."/>
            <person name="Baker S.E."/>
            <person name="Barry K."/>
            <person name="Bills G."/>
            <person name="Bluhm B.H."/>
            <person name="Cannon C."/>
            <person name="Castanera R."/>
            <person name="Culley D.E."/>
            <person name="Daum C."/>
            <person name="Ezra D."/>
            <person name="Gonzalez J.B."/>
            <person name="Henrissat B."/>
            <person name="Kuo A."/>
            <person name="Liang C."/>
            <person name="Lipzen A."/>
            <person name="Lutzoni F."/>
            <person name="Magnuson J."/>
            <person name="Mondo S."/>
            <person name="Nolan M."/>
            <person name="Ohm R."/>
            <person name="Pangilinan J."/>
            <person name="Park H.-J."/>
            <person name="Ramirez L."/>
            <person name="Alfaro M."/>
            <person name="Sun H."/>
            <person name="Tritt A."/>
            <person name="Yoshinaga Y."/>
            <person name="Zwiers L.-H."/>
            <person name="Turgeon B.G."/>
            <person name="Goodwin S.B."/>
            <person name="Spatafora J.W."/>
            <person name="Crous P.W."/>
            <person name="Grigoriev I.V."/>
        </authorList>
    </citation>
    <scope>NUCLEOTIDE SEQUENCE</scope>
    <source>
        <strain evidence="2">CBS 342.82</strain>
    </source>
</reference>
<organism evidence="2">
    <name type="scientific">Dissoconium aciculare CBS 342.82</name>
    <dbReference type="NCBI Taxonomy" id="1314786"/>
    <lineage>
        <taxon>Eukaryota</taxon>
        <taxon>Fungi</taxon>
        <taxon>Dikarya</taxon>
        <taxon>Ascomycota</taxon>
        <taxon>Pezizomycotina</taxon>
        <taxon>Dothideomycetes</taxon>
        <taxon>Dothideomycetidae</taxon>
        <taxon>Mycosphaerellales</taxon>
        <taxon>Dissoconiaceae</taxon>
        <taxon>Dissoconium</taxon>
    </lineage>
</organism>
<dbReference type="GeneID" id="54357381"/>
<gene>
    <name evidence="2" type="ORF">K489DRAFT_198437</name>
</gene>
<reference evidence="2" key="2">
    <citation type="submission" date="2020-04" db="EMBL/GenBank/DDBJ databases">
        <authorList>
            <consortium name="NCBI Genome Project"/>
        </authorList>
    </citation>
    <scope>NUCLEOTIDE SEQUENCE</scope>
    <source>
        <strain evidence="2">CBS 342.82</strain>
    </source>
</reference>
<dbReference type="Proteomes" id="UP000504637">
    <property type="component" value="Unplaced"/>
</dbReference>
<reference evidence="2" key="3">
    <citation type="submission" date="2025-08" db="UniProtKB">
        <authorList>
            <consortium name="RefSeq"/>
        </authorList>
    </citation>
    <scope>IDENTIFICATION</scope>
    <source>
        <strain evidence="2">CBS 342.82</strain>
    </source>
</reference>
<evidence type="ECO:0000313" key="2">
    <source>
        <dbReference type="RefSeq" id="XP_033460551.1"/>
    </source>
</evidence>